<feature type="transmembrane region" description="Helical" evidence="1">
    <location>
        <begin position="149"/>
        <end position="167"/>
    </location>
</feature>
<evidence type="ECO:0000256" key="1">
    <source>
        <dbReference type="SAM" id="Phobius"/>
    </source>
</evidence>
<dbReference type="EMBL" id="KI913954">
    <property type="protein sequence ID" value="ETW07711.1"/>
    <property type="molecule type" value="Genomic_DNA"/>
</dbReference>
<keyword evidence="1" id="KW-0812">Transmembrane</keyword>
<feature type="transmembrane region" description="Helical" evidence="1">
    <location>
        <begin position="342"/>
        <end position="363"/>
    </location>
</feature>
<dbReference type="GeneID" id="20079211"/>
<keyword evidence="1" id="KW-0472">Membrane</keyword>
<feature type="transmembrane region" description="Helical" evidence="1">
    <location>
        <begin position="31"/>
        <end position="53"/>
    </location>
</feature>
<keyword evidence="1" id="KW-1133">Transmembrane helix</keyword>
<dbReference type="VEuPathDB" id="FungiDB:H310_02161"/>
<dbReference type="OrthoDB" id="63677at2759"/>
<proteinExistence type="predicted"/>
<dbReference type="STRING" id="157072.A0A024UMM2"/>
<name>A0A024UMM2_9STRA</name>
<gene>
    <name evidence="2" type="ORF">H310_02161</name>
</gene>
<reference evidence="2" key="1">
    <citation type="submission" date="2013-12" db="EMBL/GenBank/DDBJ databases">
        <title>The Genome Sequence of Aphanomyces invadans NJM9701.</title>
        <authorList>
            <consortium name="The Broad Institute Genomics Platform"/>
            <person name="Russ C."/>
            <person name="Tyler B."/>
            <person name="van West P."/>
            <person name="Dieguez-Uribeondo J."/>
            <person name="Young S.K."/>
            <person name="Zeng Q."/>
            <person name="Gargeya S."/>
            <person name="Fitzgerald M."/>
            <person name="Abouelleil A."/>
            <person name="Alvarado L."/>
            <person name="Chapman S.B."/>
            <person name="Gainer-Dewar J."/>
            <person name="Goldberg J."/>
            <person name="Griggs A."/>
            <person name="Gujja S."/>
            <person name="Hansen M."/>
            <person name="Howarth C."/>
            <person name="Imamovic A."/>
            <person name="Ireland A."/>
            <person name="Larimer J."/>
            <person name="McCowan C."/>
            <person name="Murphy C."/>
            <person name="Pearson M."/>
            <person name="Poon T.W."/>
            <person name="Priest M."/>
            <person name="Roberts A."/>
            <person name="Saif S."/>
            <person name="Shea T."/>
            <person name="Sykes S."/>
            <person name="Wortman J."/>
            <person name="Nusbaum C."/>
            <person name="Birren B."/>
        </authorList>
    </citation>
    <scope>NUCLEOTIDE SEQUENCE [LARGE SCALE GENOMIC DNA]</scope>
    <source>
        <strain evidence="2">NJM9701</strain>
    </source>
</reference>
<accession>A0A024UMM2</accession>
<feature type="transmembrane region" description="Helical" evidence="1">
    <location>
        <begin position="187"/>
        <end position="207"/>
    </location>
</feature>
<organism evidence="2">
    <name type="scientific">Aphanomyces invadans</name>
    <dbReference type="NCBI Taxonomy" id="157072"/>
    <lineage>
        <taxon>Eukaryota</taxon>
        <taxon>Sar</taxon>
        <taxon>Stramenopiles</taxon>
        <taxon>Oomycota</taxon>
        <taxon>Saprolegniomycetes</taxon>
        <taxon>Saprolegniales</taxon>
        <taxon>Verrucalvaceae</taxon>
        <taxon>Aphanomyces</taxon>
    </lineage>
</organism>
<dbReference type="AlphaFoldDB" id="A0A024UMM2"/>
<sequence>MFVVRYVLVPVSGVAVFVIVSLLLVGYYVLYVVLLVVPNVAVSFAIAFVIPFVNPKAPSPIDWEHQWTFFTLMAKMDFAEAEFYLTNNVKSKELVAAVKARRTARGPRDKAKADHGIDKCLHSMVTTQITTVQALIAGGNDFIETRDQATLSSVLGATILFVSYVAYVSTKDFVLGDITSKVHDALAILLPWLLVEEIGVGLSFVLLQFKHLSYKLNSVPSVLSCTNERRKRAHSKSSMFSMPPTIKAYATSPAVRPPTHPERRSHRFGSAANVTRDVRLNKDAFRYHVNVQGLSVGVGATNLMDVATSITSLWTLLFLGQGYIVDTVTSMNTHDQVWVTRVYWYCVVASGLVIAFCYTPFFFRPTAEQREEFESVSASCEASLTLERLCKVQNHLLDVVHTNTQDESCSNDVADGATDALASQSWHEITRRLRELALINMDTVDIVSFALYVVALSTYDFEAGTVRDIPVNEDSPWGNAGHSSDNARLKTVDVLIDDLATQQVKTSVPHTNLAAMDFAGPIWSSYLDSPMEHMPPVDGNVPVTNDVFPSILLRIPNERWRHGHGHISLSDIPVMGMSSLGAVLAERKRTHMKDIYDNPLVQEKRIYVAPRQGDLMCIGLEIKIMAHYVVSIYLVASHGVTFGRGPVYVAFGELQCDVALVLTDGVAPNLPLATTFYEVARADRMRAFHDCVLDIPSPSTSYAHTGEE</sequence>
<dbReference type="RefSeq" id="XP_008863804.1">
    <property type="nucleotide sequence ID" value="XM_008865582.1"/>
</dbReference>
<feature type="transmembrane region" description="Helical" evidence="1">
    <location>
        <begin position="7"/>
        <end position="25"/>
    </location>
</feature>
<protein>
    <submittedName>
        <fullName evidence="2">Uncharacterized protein</fullName>
    </submittedName>
</protein>
<evidence type="ECO:0000313" key="2">
    <source>
        <dbReference type="EMBL" id="ETW07711.1"/>
    </source>
</evidence>